<accession>A0A7Y9LPM2</accession>
<dbReference type="NCBIfam" id="TIGR03421">
    <property type="entry name" value="FeS_CyaY"/>
    <property type="match status" value="1"/>
</dbReference>
<dbReference type="SUPFAM" id="SSF55387">
    <property type="entry name" value="Frataxin/Nqo15-like"/>
    <property type="match status" value="1"/>
</dbReference>
<comment type="function">
    <text evidence="4">Involved in iron-sulfur (Fe-S) cluster assembly. May act as a regulator of Fe-S biogenesis.</text>
</comment>
<dbReference type="HAMAP" id="MF_00142">
    <property type="entry name" value="CyaY"/>
    <property type="match status" value="1"/>
</dbReference>
<dbReference type="PROSITE" id="PS50810">
    <property type="entry name" value="FRATAXIN_2"/>
    <property type="match status" value="1"/>
</dbReference>
<evidence type="ECO:0000256" key="3">
    <source>
        <dbReference type="ARBA" id="ARBA00023004"/>
    </source>
</evidence>
<dbReference type="SMART" id="SM01219">
    <property type="entry name" value="Frataxin_Cyay"/>
    <property type="match status" value="1"/>
</dbReference>
<dbReference type="InterPro" id="IPR036524">
    <property type="entry name" value="Frataxin/CyaY_sf"/>
</dbReference>
<dbReference type="InterPro" id="IPR047584">
    <property type="entry name" value="CyaY"/>
</dbReference>
<proteinExistence type="inferred from homology"/>
<keyword evidence="3 4" id="KW-0408">Iron</keyword>
<evidence type="ECO:0000313" key="5">
    <source>
        <dbReference type="EMBL" id="NYE86132.1"/>
    </source>
</evidence>
<dbReference type="Pfam" id="PF01491">
    <property type="entry name" value="Frataxin_Cyay"/>
    <property type="match status" value="1"/>
</dbReference>
<evidence type="ECO:0000256" key="4">
    <source>
        <dbReference type="HAMAP-Rule" id="MF_00142"/>
    </source>
</evidence>
<dbReference type="GO" id="GO:0005829">
    <property type="term" value="C:cytosol"/>
    <property type="evidence" value="ECO:0007669"/>
    <property type="project" value="TreeGrafter"/>
</dbReference>
<dbReference type="InterPro" id="IPR002908">
    <property type="entry name" value="Frataxin/CyaY"/>
</dbReference>
<protein>
    <recommendedName>
        <fullName evidence="4">Iron-sulfur cluster assembly protein CyaY</fullName>
    </recommendedName>
</protein>
<dbReference type="AlphaFoldDB" id="A0A7Y9LPM2"/>
<dbReference type="Proteomes" id="UP000542125">
    <property type="component" value="Unassembled WGS sequence"/>
</dbReference>
<dbReference type="PANTHER" id="PTHR16821:SF2">
    <property type="entry name" value="FRATAXIN, MITOCHONDRIAL"/>
    <property type="match status" value="1"/>
</dbReference>
<keyword evidence="2 4" id="KW-0479">Metal-binding</keyword>
<keyword evidence="6" id="KW-1185">Reference proteome</keyword>
<dbReference type="GO" id="GO:0008198">
    <property type="term" value="F:ferrous iron binding"/>
    <property type="evidence" value="ECO:0007669"/>
    <property type="project" value="TreeGrafter"/>
</dbReference>
<sequence>MNESEFVAAAEAIIGSIEAQADVWFDELDVDLECERSGNVLTLTFQDRSQVVVNSQAPMKEMWVAGRSGGFHYRHQENGQWIDTRSGEELGAALSRICSEQSGRILVVAIP</sequence>
<dbReference type="RefSeq" id="WP_179590922.1">
    <property type="nucleotide sequence ID" value="NZ_BMXQ01000004.1"/>
</dbReference>
<evidence type="ECO:0000256" key="1">
    <source>
        <dbReference type="ARBA" id="ARBA00008183"/>
    </source>
</evidence>
<gene>
    <name evidence="4" type="primary">cyaY</name>
    <name evidence="5" type="ORF">FHW18_005458</name>
</gene>
<name>A0A7Y9LPM2_9BURK</name>
<dbReference type="CDD" id="cd00503">
    <property type="entry name" value="Frataxin"/>
    <property type="match status" value="1"/>
</dbReference>
<dbReference type="Gene3D" id="3.30.920.10">
    <property type="entry name" value="Frataxin/CyaY"/>
    <property type="match status" value="1"/>
</dbReference>
<dbReference type="GO" id="GO:0016226">
    <property type="term" value="P:iron-sulfur cluster assembly"/>
    <property type="evidence" value="ECO:0007669"/>
    <property type="project" value="UniProtKB-UniRule"/>
</dbReference>
<comment type="caution">
    <text evidence="5">The sequence shown here is derived from an EMBL/GenBank/DDBJ whole genome shotgun (WGS) entry which is preliminary data.</text>
</comment>
<evidence type="ECO:0000313" key="6">
    <source>
        <dbReference type="Proteomes" id="UP000542125"/>
    </source>
</evidence>
<organism evidence="5 6">
    <name type="scientific">Pigmentiphaga litoralis</name>
    <dbReference type="NCBI Taxonomy" id="516702"/>
    <lineage>
        <taxon>Bacteria</taxon>
        <taxon>Pseudomonadati</taxon>
        <taxon>Pseudomonadota</taxon>
        <taxon>Betaproteobacteria</taxon>
        <taxon>Burkholderiales</taxon>
        <taxon>Alcaligenaceae</taxon>
        <taxon>Pigmentiphaga</taxon>
    </lineage>
</organism>
<comment type="similarity">
    <text evidence="1 4">Belongs to the frataxin family.</text>
</comment>
<evidence type="ECO:0000256" key="2">
    <source>
        <dbReference type="ARBA" id="ARBA00022723"/>
    </source>
</evidence>
<dbReference type="PANTHER" id="PTHR16821">
    <property type="entry name" value="FRATAXIN"/>
    <property type="match status" value="1"/>
</dbReference>
<dbReference type="GO" id="GO:0008199">
    <property type="term" value="F:ferric iron binding"/>
    <property type="evidence" value="ECO:0007669"/>
    <property type="project" value="InterPro"/>
</dbReference>
<reference evidence="5 6" key="1">
    <citation type="submission" date="2020-07" db="EMBL/GenBank/DDBJ databases">
        <title>Genomic Encyclopedia of Type Strains, Phase IV (KMG-V): Genome sequencing to study the core and pangenomes of soil and plant-associated prokaryotes.</title>
        <authorList>
            <person name="Whitman W."/>
        </authorList>
    </citation>
    <scope>NUCLEOTIDE SEQUENCE [LARGE SCALE GENOMIC DNA]</scope>
    <source>
        <strain evidence="5 6">SAS40</strain>
    </source>
</reference>
<dbReference type="EMBL" id="JACBYR010000004">
    <property type="protein sequence ID" value="NYE86132.1"/>
    <property type="molecule type" value="Genomic_DNA"/>
</dbReference>